<dbReference type="AlphaFoldDB" id="A0A0A3Y639"/>
<evidence type="ECO:0000313" key="2">
    <source>
        <dbReference type="EMBL" id="KGT80999.1"/>
    </source>
</evidence>
<reference evidence="1 6" key="2">
    <citation type="submission" date="2016-11" db="EMBL/GenBank/DDBJ databases">
        <title>Complete Genome Sequence of Bradyrhizobium sp. strain J5, an isolated from soybean nodule in Hokkaido.</title>
        <authorList>
            <person name="Kanehara K."/>
        </authorList>
    </citation>
    <scope>NUCLEOTIDE SEQUENCE [LARGE SCALE GENOMIC DNA]</scope>
    <source>
        <strain evidence="1 6">J5</strain>
    </source>
</reference>
<evidence type="ECO:0000313" key="4">
    <source>
        <dbReference type="EMBL" id="OSJ27638.1"/>
    </source>
</evidence>
<dbReference type="EMBL" id="NAFL01000273">
    <property type="protein sequence ID" value="OSJ27638.1"/>
    <property type="molecule type" value="Genomic_DNA"/>
</dbReference>
<evidence type="ECO:0000313" key="6">
    <source>
        <dbReference type="Proteomes" id="UP000181962"/>
    </source>
</evidence>
<dbReference type="KEGG" id="bjp:RN69_08330"/>
<dbReference type="Proteomes" id="UP000193335">
    <property type="component" value="Unassembled WGS sequence"/>
</dbReference>
<dbReference type="STRING" id="375.BKD09_RS07940"/>
<reference evidence="3 8" key="4">
    <citation type="submission" date="2024-06" db="EMBL/GenBank/DDBJ databases">
        <title>Genomic Encyclopedia of Type Strains, Phase V (KMG-V): Genome sequencing to study the core and pangenomes of soil and plant-associated prokaryotes.</title>
        <authorList>
            <person name="Whitman W."/>
        </authorList>
    </citation>
    <scope>NUCLEOTIDE SEQUENCE [LARGE SCALE GENOMIC DNA]</scope>
    <source>
        <strain evidence="3 8">USDA 160</strain>
    </source>
</reference>
<reference evidence="2 5" key="1">
    <citation type="submission" date="2014-09" db="EMBL/GenBank/DDBJ databases">
        <title>Draft genome of Bradyrhizobium japonicum Is-34.</title>
        <authorList>
            <person name="Tsurumaru H."/>
            <person name="Yamakawa T."/>
            <person name="Hashimoto S."/>
            <person name="Okizaki K."/>
            <person name="Kanesaki Y."/>
            <person name="Yoshikawa H."/>
            <person name="Yajima S."/>
        </authorList>
    </citation>
    <scope>NUCLEOTIDE SEQUENCE [LARGE SCALE GENOMIC DNA]</scope>
    <source>
        <strain evidence="2 5">Is-34</strain>
    </source>
</reference>
<reference evidence="4 7" key="3">
    <citation type="submission" date="2017-03" db="EMBL/GenBank/DDBJ databases">
        <title>Whole genome sequences of fourteen strains of Bradyrhizobium canariense and one strain of Bradyrhizobium japonicum isolated from Lupinus (Papilionoideae: Genisteae) species in Algeria.</title>
        <authorList>
            <person name="Crovadore J."/>
            <person name="Chekireb D."/>
            <person name="Brachmann A."/>
            <person name="Chablais R."/>
            <person name="Cochard B."/>
            <person name="Lefort F."/>
        </authorList>
    </citation>
    <scope>NUCLEOTIDE SEQUENCE [LARGE SCALE GENOMIC DNA]</scope>
    <source>
        <strain evidence="4 7">UBMA197</strain>
    </source>
</reference>
<dbReference type="PATRIC" id="fig|375.37.peg.1234"/>
<evidence type="ECO:0000313" key="8">
    <source>
        <dbReference type="Proteomes" id="UP001549291"/>
    </source>
</evidence>
<dbReference type="OrthoDB" id="7960769at2"/>
<dbReference type="EMBL" id="CP017637">
    <property type="protein sequence ID" value="APG08255.1"/>
    <property type="molecule type" value="Genomic_DNA"/>
</dbReference>
<dbReference type="EMBL" id="JRPN01000003">
    <property type="protein sequence ID" value="KGT80999.1"/>
    <property type="molecule type" value="Genomic_DNA"/>
</dbReference>
<sequence length="68" mass="7621">MSKQSLREEAERLIRESMEKKTIVVKQGSTRIEAVCGKCGAPNRVQAEKGQSRVKFACKNCGHQQETL</sequence>
<dbReference type="Proteomes" id="UP001549291">
    <property type="component" value="Unassembled WGS sequence"/>
</dbReference>
<evidence type="ECO:0000313" key="1">
    <source>
        <dbReference type="EMBL" id="APG08255.1"/>
    </source>
</evidence>
<dbReference type="Proteomes" id="UP000030377">
    <property type="component" value="Unassembled WGS sequence"/>
</dbReference>
<gene>
    <name evidence="3" type="ORF">ABIF63_002107</name>
    <name evidence="1" type="ORF">BKD09_07940</name>
    <name evidence="4" type="ORF">BSZ19_33340</name>
    <name evidence="2" type="ORF">MA20_06225</name>
</gene>
<evidence type="ECO:0000313" key="7">
    <source>
        <dbReference type="Proteomes" id="UP000193335"/>
    </source>
</evidence>
<accession>A0A0A3Y639</accession>
<evidence type="ECO:0000313" key="5">
    <source>
        <dbReference type="Proteomes" id="UP000030377"/>
    </source>
</evidence>
<keyword evidence="8" id="KW-1185">Reference proteome</keyword>
<dbReference type="GeneID" id="64073242"/>
<proteinExistence type="predicted"/>
<evidence type="ECO:0000313" key="3">
    <source>
        <dbReference type="EMBL" id="MET4718001.1"/>
    </source>
</evidence>
<dbReference type="eggNOG" id="ENOG502ZUJZ">
    <property type="taxonomic scope" value="Bacteria"/>
</dbReference>
<dbReference type="EMBL" id="JBEPTQ010000002">
    <property type="protein sequence ID" value="MET4718001.1"/>
    <property type="molecule type" value="Genomic_DNA"/>
</dbReference>
<organism evidence="2 5">
    <name type="scientific">Bradyrhizobium japonicum</name>
    <dbReference type="NCBI Taxonomy" id="375"/>
    <lineage>
        <taxon>Bacteria</taxon>
        <taxon>Pseudomonadati</taxon>
        <taxon>Pseudomonadota</taxon>
        <taxon>Alphaproteobacteria</taxon>
        <taxon>Hyphomicrobiales</taxon>
        <taxon>Nitrobacteraceae</taxon>
        <taxon>Bradyrhizobium</taxon>
    </lineage>
</organism>
<name>A0A0A3Y639_BRAJP</name>
<dbReference type="Proteomes" id="UP000181962">
    <property type="component" value="Chromosome"/>
</dbReference>
<protein>
    <submittedName>
        <fullName evidence="3">Transposase-like protein</fullName>
    </submittedName>
</protein>
<dbReference type="RefSeq" id="WP_014491844.1">
    <property type="nucleotide sequence ID" value="NZ_BJNK01000021.1"/>
</dbReference>